<dbReference type="InterPro" id="IPR019887">
    <property type="entry name" value="Tscrpt_reg_AsnC/Lrp_C"/>
</dbReference>
<dbReference type="InterPro" id="IPR000485">
    <property type="entry name" value="AsnC-type_HTH_dom"/>
</dbReference>
<dbReference type="SUPFAM" id="SSF54909">
    <property type="entry name" value="Dimeric alpha+beta barrel"/>
    <property type="match status" value="1"/>
</dbReference>
<dbReference type="InterPro" id="IPR036388">
    <property type="entry name" value="WH-like_DNA-bd_sf"/>
</dbReference>
<name>A0A1Q8C8V3_9PSEU</name>
<dbReference type="STRING" id="1912961.BU204_31275"/>
<dbReference type="Proteomes" id="UP000185596">
    <property type="component" value="Unassembled WGS sequence"/>
</dbReference>
<dbReference type="PRINTS" id="PR00033">
    <property type="entry name" value="HTHASNC"/>
</dbReference>
<evidence type="ECO:0000256" key="3">
    <source>
        <dbReference type="ARBA" id="ARBA00023163"/>
    </source>
</evidence>
<dbReference type="SMART" id="SM00344">
    <property type="entry name" value="HTH_ASNC"/>
    <property type="match status" value="1"/>
</dbReference>
<evidence type="ECO:0000256" key="2">
    <source>
        <dbReference type="ARBA" id="ARBA00023125"/>
    </source>
</evidence>
<dbReference type="PANTHER" id="PTHR30154">
    <property type="entry name" value="LEUCINE-RESPONSIVE REGULATORY PROTEIN"/>
    <property type="match status" value="1"/>
</dbReference>
<dbReference type="EMBL" id="MSIE01000073">
    <property type="protein sequence ID" value="OLF10799.1"/>
    <property type="molecule type" value="Genomic_DNA"/>
</dbReference>
<keyword evidence="3" id="KW-0804">Transcription</keyword>
<keyword evidence="6" id="KW-1185">Reference proteome</keyword>
<dbReference type="PANTHER" id="PTHR30154:SF34">
    <property type="entry name" value="TRANSCRIPTIONAL REGULATOR AZLB"/>
    <property type="match status" value="1"/>
</dbReference>
<organism evidence="5 6">
    <name type="scientific">Actinophytocola xanthii</name>
    <dbReference type="NCBI Taxonomy" id="1912961"/>
    <lineage>
        <taxon>Bacteria</taxon>
        <taxon>Bacillati</taxon>
        <taxon>Actinomycetota</taxon>
        <taxon>Actinomycetes</taxon>
        <taxon>Pseudonocardiales</taxon>
        <taxon>Pseudonocardiaceae</taxon>
    </lineage>
</organism>
<evidence type="ECO:0000313" key="6">
    <source>
        <dbReference type="Proteomes" id="UP000185596"/>
    </source>
</evidence>
<evidence type="ECO:0000313" key="5">
    <source>
        <dbReference type="EMBL" id="OLF10799.1"/>
    </source>
</evidence>
<dbReference type="GO" id="GO:0043200">
    <property type="term" value="P:response to amino acid"/>
    <property type="evidence" value="ECO:0007669"/>
    <property type="project" value="TreeGrafter"/>
</dbReference>
<reference evidence="5 6" key="1">
    <citation type="submission" date="2016-12" db="EMBL/GenBank/DDBJ databases">
        <title>The draft genome sequence of Actinophytocola sp. 11-183.</title>
        <authorList>
            <person name="Wang W."/>
            <person name="Yuan L."/>
        </authorList>
    </citation>
    <scope>NUCLEOTIDE SEQUENCE [LARGE SCALE GENOMIC DNA]</scope>
    <source>
        <strain evidence="5 6">11-183</strain>
    </source>
</reference>
<dbReference type="Pfam" id="PF13404">
    <property type="entry name" value="HTH_AsnC-type"/>
    <property type="match status" value="1"/>
</dbReference>
<sequence>MVLDDTDHRLLDELQDDAGRTLRELGEIVGLSPSAVQRRVERYRSSGLLARTAAVLDPTFSPDLVLAVCLVSVERESRRLHEAFHRRLLAAPEVQQVYAVYGEWDYVVVLAASGMAHHGEISTRLLMDAPNVRKYTTLFVLDPIRIGSTIPTGALRT</sequence>
<dbReference type="PROSITE" id="PS50956">
    <property type="entry name" value="HTH_ASNC_2"/>
    <property type="match status" value="1"/>
</dbReference>
<dbReference type="InterPro" id="IPR036390">
    <property type="entry name" value="WH_DNA-bd_sf"/>
</dbReference>
<dbReference type="InterPro" id="IPR011008">
    <property type="entry name" value="Dimeric_a/b-barrel"/>
</dbReference>
<dbReference type="GO" id="GO:0005829">
    <property type="term" value="C:cytosol"/>
    <property type="evidence" value="ECO:0007669"/>
    <property type="project" value="TreeGrafter"/>
</dbReference>
<evidence type="ECO:0000256" key="1">
    <source>
        <dbReference type="ARBA" id="ARBA00023015"/>
    </source>
</evidence>
<dbReference type="AlphaFoldDB" id="A0A1Q8C8V3"/>
<gene>
    <name evidence="5" type="ORF">BU204_31275</name>
</gene>
<accession>A0A1Q8C8V3</accession>
<dbReference type="SUPFAM" id="SSF46785">
    <property type="entry name" value="Winged helix' DNA-binding domain"/>
    <property type="match status" value="1"/>
</dbReference>
<dbReference type="Gene3D" id="3.30.70.920">
    <property type="match status" value="1"/>
</dbReference>
<protein>
    <recommendedName>
        <fullName evidence="4">HTH asnC-type domain-containing protein</fullName>
    </recommendedName>
</protein>
<dbReference type="Gene3D" id="1.10.10.10">
    <property type="entry name" value="Winged helix-like DNA-binding domain superfamily/Winged helix DNA-binding domain"/>
    <property type="match status" value="1"/>
</dbReference>
<comment type="caution">
    <text evidence="5">The sequence shown here is derived from an EMBL/GenBank/DDBJ whole genome shotgun (WGS) entry which is preliminary data.</text>
</comment>
<feature type="domain" description="HTH asnC-type" evidence="4">
    <location>
        <begin position="3"/>
        <end position="65"/>
    </location>
</feature>
<dbReference type="OrthoDB" id="8590699at2"/>
<evidence type="ECO:0000259" key="4">
    <source>
        <dbReference type="PROSITE" id="PS50956"/>
    </source>
</evidence>
<keyword evidence="2" id="KW-0238">DNA-binding</keyword>
<proteinExistence type="predicted"/>
<dbReference type="InterPro" id="IPR019888">
    <property type="entry name" value="Tscrpt_reg_AsnC-like"/>
</dbReference>
<dbReference type="GO" id="GO:0043565">
    <property type="term" value="F:sequence-specific DNA binding"/>
    <property type="evidence" value="ECO:0007669"/>
    <property type="project" value="InterPro"/>
</dbReference>
<dbReference type="Pfam" id="PF01037">
    <property type="entry name" value="AsnC_trans_reg"/>
    <property type="match status" value="1"/>
</dbReference>
<keyword evidence="1" id="KW-0805">Transcription regulation</keyword>